<feature type="compositionally biased region" description="Polar residues" evidence="1">
    <location>
        <begin position="355"/>
        <end position="372"/>
    </location>
</feature>
<dbReference type="AlphaFoldDB" id="A0A2B7Y684"/>
<dbReference type="GO" id="GO:0070860">
    <property type="term" value="C:RNA polymerase I core factor complex"/>
    <property type="evidence" value="ECO:0007669"/>
    <property type="project" value="TreeGrafter"/>
</dbReference>
<feature type="domain" description="Extracellular mutant protein 11 C-terminal" evidence="2">
    <location>
        <begin position="427"/>
        <end position="558"/>
    </location>
</feature>
<dbReference type="EMBL" id="PDNA01000072">
    <property type="protein sequence ID" value="PGH16619.1"/>
    <property type="molecule type" value="Genomic_DNA"/>
</dbReference>
<organism evidence="3 4">
    <name type="scientific">Polytolypa hystricis (strain UAMH7299)</name>
    <dbReference type="NCBI Taxonomy" id="1447883"/>
    <lineage>
        <taxon>Eukaryota</taxon>
        <taxon>Fungi</taxon>
        <taxon>Dikarya</taxon>
        <taxon>Ascomycota</taxon>
        <taxon>Pezizomycotina</taxon>
        <taxon>Eurotiomycetes</taxon>
        <taxon>Eurotiomycetidae</taxon>
        <taxon>Onygenales</taxon>
        <taxon>Onygenales incertae sedis</taxon>
        <taxon>Polytolypa</taxon>
    </lineage>
</organism>
<dbReference type="GO" id="GO:0017025">
    <property type="term" value="F:TBP-class protein binding"/>
    <property type="evidence" value="ECO:0007669"/>
    <property type="project" value="TreeGrafter"/>
</dbReference>
<feature type="compositionally biased region" description="Polar residues" evidence="1">
    <location>
        <begin position="396"/>
        <end position="405"/>
    </location>
</feature>
<feature type="region of interest" description="Disordered" evidence="1">
    <location>
        <begin position="1"/>
        <end position="32"/>
    </location>
</feature>
<dbReference type="PANTHER" id="PTHR28244:SF1">
    <property type="entry name" value="RNA POLYMERASE I-SPECIFIC TRANSCRIPTION INITIATION FACTOR RRN11"/>
    <property type="match status" value="1"/>
</dbReference>
<dbReference type="InterPro" id="IPR029178">
    <property type="entry name" value="Ecm11_C"/>
</dbReference>
<dbReference type="OrthoDB" id="2159786at2759"/>
<proteinExistence type="predicted"/>
<comment type="caution">
    <text evidence="3">The sequence shown here is derived from an EMBL/GenBank/DDBJ whole genome shotgun (WGS) entry which is preliminary data.</text>
</comment>
<feature type="region of interest" description="Disordered" evidence="1">
    <location>
        <begin position="44"/>
        <end position="77"/>
    </location>
</feature>
<dbReference type="InterPro" id="IPR053029">
    <property type="entry name" value="RNA_pol_I-specific_init_factor"/>
</dbReference>
<keyword evidence="4" id="KW-1185">Reference proteome</keyword>
<dbReference type="GO" id="GO:0001164">
    <property type="term" value="F:RNA polymerase I core promoter sequence-specific DNA binding"/>
    <property type="evidence" value="ECO:0007669"/>
    <property type="project" value="TreeGrafter"/>
</dbReference>
<feature type="compositionally biased region" description="Low complexity" evidence="1">
    <location>
        <begin position="380"/>
        <end position="395"/>
    </location>
</feature>
<feature type="region of interest" description="Disordered" evidence="1">
    <location>
        <begin position="353"/>
        <end position="405"/>
    </location>
</feature>
<feature type="region of interest" description="Disordered" evidence="1">
    <location>
        <begin position="163"/>
        <end position="193"/>
    </location>
</feature>
<evidence type="ECO:0000313" key="3">
    <source>
        <dbReference type="EMBL" id="PGH16619.1"/>
    </source>
</evidence>
<evidence type="ECO:0000256" key="1">
    <source>
        <dbReference type="SAM" id="MobiDB-lite"/>
    </source>
</evidence>
<name>A0A2B7Y684_POLH7</name>
<dbReference type="Proteomes" id="UP000224634">
    <property type="component" value="Unassembled WGS sequence"/>
</dbReference>
<gene>
    <name evidence="3" type="ORF">AJ80_05121</name>
</gene>
<reference evidence="3 4" key="1">
    <citation type="submission" date="2017-10" db="EMBL/GenBank/DDBJ databases">
        <title>Comparative genomics in systemic dimorphic fungi from Ajellomycetaceae.</title>
        <authorList>
            <person name="Munoz J.F."/>
            <person name="Mcewen J.G."/>
            <person name="Clay O.K."/>
            <person name="Cuomo C.A."/>
        </authorList>
    </citation>
    <scope>NUCLEOTIDE SEQUENCE [LARGE SCALE GENOMIC DNA]</scope>
    <source>
        <strain evidence="3 4">UAMH7299</strain>
    </source>
</reference>
<feature type="compositionally biased region" description="Polar residues" evidence="1">
    <location>
        <begin position="47"/>
        <end position="58"/>
    </location>
</feature>
<sequence>MAVGDYIRGRTAQNAPRASQGPGEQGVRQSRQQFAEMARVAVPVTRLNGTSDPTSQGRVNHFQGSGEGLADPTHTQTAPRDMFDTDVEGIDDSTTTASLMQGEMDNGVFIQEEQEQQQPPAQFHDFNNNAVPSLEFGGYHNHIGANGNQQTLAERLLMELGSDPEDEERGNQQHMPAEHMQDSSADAEDEADHYGDETQILNWSDNNNNANADEPLSWQRIEEALRENTTQPRQDVPPPPHFPAPAAPVVDPRQIYEEREEEPQQTTIFNQPGMDNNHHILHTPRKLPKFNIGRFGPTSRFSTPKPPPQQIPRPVTAKKIIPLIGSREISRPASAHGVPMSPVSASKPIVRMGSEPNQHQNNTMPSNEQYTQPGGVFDVTDLSALDSSESSSSTSNGNQGTYTSVRLSTLSPLSASKRPRTTAFASDYPPNILFSKSFSDLRSESFDYTPAPPQPIFPPQDPPLPLSEKLQRLKSLTDDQRRNFFSSLSIDEWEDSGDWLLEQFATLLTKTKEARHERRSVARVFEKEVERRYEAVEGEGKEIEKRLEDMRAGGMGVLKGHNS</sequence>
<feature type="compositionally biased region" description="Pro residues" evidence="1">
    <location>
        <begin position="235"/>
        <end position="246"/>
    </location>
</feature>
<feature type="region of interest" description="Disordered" evidence="1">
    <location>
        <begin position="228"/>
        <end position="248"/>
    </location>
</feature>
<dbReference type="GO" id="GO:0042790">
    <property type="term" value="P:nucleolar large rRNA transcription by RNA polymerase I"/>
    <property type="evidence" value="ECO:0007669"/>
    <property type="project" value="TreeGrafter"/>
</dbReference>
<accession>A0A2B7Y684</accession>
<evidence type="ECO:0000259" key="2">
    <source>
        <dbReference type="Pfam" id="PF15463"/>
    </source>
</evidence>
<protein>
    <recommendedName>
        <fullName evidence="2">Extracellular mutant protein 11 C-terminal domain-containing protein</fullName>
    </recommendedName>
</protein>
<dbReference type="PANTHER" id="PTHR28244">
    <property type="entry name" value="RNA POLYMERASE I-SPECIFIC TRANSCRIPTION INITIATION FACTOR RRN11"/>
    <property type="match status" value="1"/>
</dbReference>
<evidence type="ECO:0000313" key="4">
    <source>
        <dbReference type="Proteomes" id="UP000224634"/>
    </source>
</evidence>
<dbReference type="STRING" id="1447883.A0A2B7Y684"/>
<dbReference type="Pfam" id="PF15463">
    <property type="entry name" value="ECM11"/>
    <property type="match status" value="1"/>
</dbReference>